<dbReference type="CDD" id="cd03801">
    <property type="entry name" value="GT4_PimA-like"/>
    <property type="match status" value="1"/>
</dbReference>
<dbReference type="AlphaFoldDB" id="A0A9X1L5G0"/>
<gene>
    <name evidence="2" type="ORF">LG651_13215</name>
</gene>
<dbReference type="Proteomes" id="UP001139286">
    <property type="component" value="Unassembled WGS sequence"/>
</dbReference>
<dbReference type="InterPro" id="IPR001296">
    <property type="entry name" value="Glyco_trans_1"/>
</dbReference>
<dbReference type="InterPro" id="IPR050194">
    <property type="entry name" value="Glycosyltransferase_grp1"/>
</dbReference>
<dbReference type="SUPFAM" id="SSF53756">
    <property type="entry name" value="UDP-Glycosyltransferase/glycogen phosphorylase"/>
    <property type="match status" value="1"/>
</dbReference>
<name>A0A9X1L5G0_9FLAO</name>
<keyword evidence="3" id="KW-1185">Reference proteome</keyword>
<dbReference type="EMBL" id="JAJAPX010000005">
    <property type="protein sequence ID" value="MCB4809212.1"/>
    <property type="molecule type" value="Genomic_DNA"/>
</dbReference>
<reference evidence="2" key="1">
    <citation type="submission" date="2021-10" db="EMBL/GenBank/DDBJ databases">
        <title>Tamlana sargassums sp. nov., and Tamlana laminarinivorans sp. nov., two new bacteria isolated from the brown alga.</title>
        <authorList>
            <person name="Li J."/>
        </authorList>
    </citation>
    <scope>NUCLEOTIDE SEQUENCE</scope>
    <source>
        <strain evidence="2">62-3</strain>
    </source>
</reference>
<protein>
    <submittedName>
        <fullName evidence="2">Glycosyltransferase family 4 protein</fullName>
    </submittedName>
</protein>
<evidence type="ECO:0000259" key="1">
    <source>
        <dbReference type="Pfam" id="PF00534"/>
    </source>
</evidence>
<dbReference type="PANTHER" id="PTHR45947">
    <property type="entry name" value="SULFOQUINOVOSYL TRANSFERASE SQD2"/>
    <property type="match status" value="1"/>
</dbReference>
<dbReference type="Gene3D" id="3.40.50.2000">
    <property type="entry name" value="Glycogen Phosphorylase B"/>
    <property type="match status" value="2"/>
</dbReference>
<dbReference type="PANTHER" id="PTHR45947:SF3">
    <property type="entry name" value="SULFOQUINOVOSYL TRANSFERASE SQD2"/>
    <property type="match status" value="1"/>
</dbReference>
<dbReference type="GO" id="GO:0016757">
    <property type="term" value="F:glycosyltransferase activity"/>
    <property type="evidence" value="ECO:0007669"/>
    <property type="project" value="InterPro"/>
</dbReference>
<dbReference type="RefSeq" id="WP_226696590.1">
    <property type="nucleotide sequence ID" value="NZ_JAJAPX010000005.1"/>
</dbReference>
<comment type="caution">
    <text evidence="2">The sequence shown here is derived from an EMBL/GenBank/DDBJ whole genome shotgun (WGS) entry which is preliminary data.</text>
</comment>
<evidence type="ECO:0000313" key="3">
    <source>
        <dbReference type="Proteomes" id="UP001139286"/>
    </source>
</evidence>
<sequence>MNKISVSHPTSNQNNREVVMGFKRANMLLNFYTSIAVFPNSFLYKFRNIGVFKEVVRRQFHQSLRDHVKTWPINEIIRLLANKAGYKNLTKHEVGKFSVDNIYQKFDAKVAKELKKSSNKGVEAIYAYEDGAYNAFVKAKQMGLKCIYDLPIAYWQTSKQLLEEEAIRLPEWAATIKGGLSNSEEKLKRKTKELELADVVVVPSHFVKNSLPKWAQNKKVIMTPFGSPESALKTNISEKKISDHKLRVLFVGSMTQRKGLGDLFEAMKLVDTTAVELVVLGSLAAPLEFYTNKTDFIHEKGRPHDQVLQLMQSCDVFCLPSLVEGRALVMQEAMSQGLPLIITPNTGGEDLVIEGETGFLVPIRDPKAIAQKINWFIENKSKIPTMGEKAREHASKYTWENYSKTIVEALKNL</sequence>
<accession>A0A9X1L5G0</accession>
<evidence type="ECO:0000313" key="2">
    <source>
        <dbReference type="EMBL" id="MCB4809212.1"/>
    </source>
</evidence>
<proteinExistence type="predicted"/>
<feature type="domain" description="Glycosyl transferase family 1" evidence="1">
    <location>
        <begin position="237"/>
        <end position="392"/>
    </location>
</feature>
<organism evidence="2 3">
    <name type="scientific">Neotamlana sargassicola</name>
    <dbReference type="NCBI Taxonomy" id="2883125"/>
    <lineage>
        <taxon>Bacteria</taxon>
        <taxon>Pseudomonadati</taxon>
        <taxon>Bacteroidota</taxon>
        <taxon>Flavobacteriia</taxon>
        <taxon>Flavobacteriales</taxon>
        <taxon>Flavobacteriaceae</taxon>
        <taxon>Neotamlana</taxon>
    </lineage>
</organism>
<dbReference type="Pfam" id="PF00534">
    <property type="entry name" value="Glycos_transf_1"/>
    <property type="match status" value="1"/>
</dbReference>